<proteinExistence type="predicted"/>
<sequence length="211" mass="23766">IATPALSTAPPRAAEQATLTYLVVPNASEAFHHGRTSNPTSGQLLRLEARRSEMSALDSLRAKRLALRKIPEPEPSRDVRDEDDVAEGALVDGLEYLYDQHAIRDDDAPFHVILMPSTFQNPNVEIDHVATSCMEVLGMPYNKAHSLSMFAKYEGFSVLGTWTRKECLSLGERLREMDIECRLIPYDEHYKKWVCPDVAPRFDTDLLSYSS</sequence>
<dbReference type="AlphaFoldDB" id="A0ABD3PL40"/>
<comment type="caution">
    <text evidence="1">The sequence shown here is derived from an EMBL/GenBank/DDBJ whole genome shotgun (WGS) entry which is preliminary data.</text>
</comment>
<evidence type="ECO:0000313" key="1">
    <source>
        <dbReference type="EMBL" id="KAL3788354.1"/>
    </source>
</evidence>
<dbReference type="Proteomes" id="UP001516023">
    <property type="component" value="Unassembled WGS sequence"/>
</dbReference>
<evidence type="ECO:0000313" key="2">
    <source>
        <dbReference type="Proteomes" id="UP001516023"/>
    </source>
</evidence>
<feature type="non-terminal residue" evidence="1">
    <location>
        <position position="1"/>
    </location>
</feature>
<accession>A0ABD3PL40</accession>
<dbReference type="EMBL" id="JABMIG020000157">
    <property type="protein sequence ID" value="KAL3788354.1"/>
    <property type="molecule type" value="Genomic_DNA"/>
</dbReference>
<protein>
    <submittedName>
        <fullName evidence="1">Uncharacterized protein</fullName>
    </submittedName>
</protein>
<gene>
    <name evidence="1" type="ORF">HJC23_009160</name>
</gene>
<name>A0ABD3PL40_9STRA</name>
<reference evidence="1 2" key="1">
    <citation type="journal article" date="2020" name="G3 (Bethesda)">
        <title>Improved Reference Genome for Cyclotella cryptica CCMP332, a Model for Cell Wall Morphogenesis, Salinity Adaptation, and Lipid Production in Diatoms (Bacillariophyta).</title>
        <authorList>
            <person name="Roberts W.R."/>
            <person name="Downey K.M."/>
            <person name="Ruck E.C."/>
            <person name="Traller J.C."/>
            <person name="Alverson A.J."/>
        </authorList>
    </citation>
    <scope>NUCLEOTIDE SEQUENCE [LARGE SCALE GENOMIC DNA]</scope>
    <source>
        <strain evidence="1 2">CCMP332</strain>
    </source>
</reference>
<organism evidence="1 2">
    <name type="scientific">Cyclotella cryptica</name>
    <dbReference type="NCBI Taxonomy" id="29204"/>
    <lineage>
        <taxon>Eukaryota</taxon>
        <taxon>Sar</taxon>
        <taxon>Stramenopiles</taxon>
        <taxon>Ochrophyta</taxon>
        <taxon>Bacillariophyta</taxon>
        <taxon>Coscinodiscophyceae</taxon>
        <taxon>Thalassiosirophycidae</taxon>
        <taxon>Stephanodiscales</taxon>
        <taxon>Stephanodiscaceae</taxon>
        <taxon>Cyclotella</taxon>
    </lineage>
</organism>
<keyword evidence="2" id="KW-1185">Reference proteome</keyword>